<comment type="caution">
    <text evidence="1">The sequence shown here is derived from an EMBL/GenBank/DDBJ whole genome shotgun (WGS) entry which is preliminary data.</text>
</comment>
<reference evidence="1 2" key="1">
    <citation type="submission" date="2022-04" db="EMBL/GenBank/DDBJ databases">
        <title>Positive selection, recombination, and allopatry shape intraspecific diversity of widespread and dominant cyanobacteria.</title>
        <authorList>
            <person name="Wei J."/>
            <person name="Shu W."/>
            <person name="Hu C."/>
        </authorList>
    </citation>
    <scope>NUCLEOTIDE SEQUENCE [LARGE SCALE GENOMIC DNA]</scope>
    <source>
        <strain evidence="1 2">GB2-A5</strain>
    </source>
</reference>
<accession>A0ABV0JQ89</accession>
<keyword evidence="2" id="KW-1185">Reference proteome</keyword>
<sequence>MTVTSACTELYNDESNTQYVFYSSAIAPGADSRINSLPFLRISLMRTSYAGGTS</sequence>
<gene>
    <name evidence="1" type="ORF">NDI37_10080</name>
</gene>
<dbReference type="EMBL" id="JAMPKK010000017">
    <property type="protein sequence ID" value="MEP0864816.1"/>
    <property type="molecule type" value="Genomic_DNA"/>
</dbReference>
<dbReference type="Proteomes" id="UP001442494">
    <property type="component" value="Unassembled WGS sequence"/>
</dbReference>
<protein>
    <submittedName>
        <fullName evidence="1">Uncharacterized protein</fullName>
    </submittedName>
</protein>
<proteinExistence type="predicted"/>
<evidence type="ECO:0000313" key="2">
    <source>
        <dbReference type="Proteomes" id="UP001442494"/>
    </source>
</evidence>
<organism evidence="1 2">
    <name type="scientific">Funiculus sociatus GB2-A5</name>
    <dbReference type="NCBI Taxonomy" id="2933946"/>
    <lineage>
        <taxon>Bacteria</taxon>
        <taxon>Bacillati</taxon>
        <taxon>Cyanobacteriota</taxon>
        <taxon>Cyanophyceae</taxon>
        <taxon>Coleofasciculales</taxon>
        <taxon>Coleofasciculaceae</taxon>
        <taxon>Funiculus</taxon>
    </lineage>
</organism>
<name>A0ABV0JQ89_9CYAN</name>
<evidence type="ECO:0000313" key="1">
    <source>
        <dbReference type="EMBL" id="MEP0864816.1"/>
    </source>
</evidence>